<dbReference type="NCBIfam" id="TIGR01891">
    <property type="entry name" value="amidohydrolases"/>
    <property type="match status" value="1"/>
</dbReference>
<gene>
    <name evidence="2" type="ORF">CBM15_14995</name>
</gene>
<dbReference type="SUPFAM" id="SSF55031">
    <property type="entry name" value="Bacterial exopeptidase dimerisation domain"/>
    <property type="match status" value="1"/>
</dbReference>
<evidence type="ECO:0000259" key="1">
    <source>
        <dbReference type="Pfam" id="PF07687"/>
    </source>
</evidence>
<dbReference type="Pfam" id="PF01546">
    <property type="entry name" value="Peptidase_M20"/>
    <property type="match status" value="1"/>
</dbReference>
<organism evidence="2 3">
    <name type="scientific">Solibacillus kalamii</name>
    <dbReference type="NCBI Taxonomy" id="1748298"/>
    <lineage>
        <taxon>Bacteria</taxon>
        <taxon>Bacillati</taxon>
        <taxon>Bacillota</taxon>
        <taxon>Bacilli</taxon>
        <taxon>Bacillales</taxon>
        <taxon>Caryophanaceae</taxon>
        <taxon>Solibacillus</taxon>
    </lineage>
</organism>
<proteinExistence type="predicted"/>
<dbReference type="EMBL" id="NHNT01000011">
    <property type="protein sequence ID" value="OUZ38086.1"/>
    <property type="molecule type" value="Genomic_DNA"/>
</dbReference>
<dbReference type="Gene3D" id="3.30.70.360">
    <property type="match status" value="1"/>
</dbReference>
<dbReference type="InterPro" id="IPR036264">
    <property type="entry name" value="Bact_exopeptidase_dim_dom"/>
</dbReference>
<sequence>MLNEWHAEVEEVYDQMVDWRRHLHENPELPFQEVQTARMVEDILAGYGIKVQRNIGGHGVVEILKGGKTGPTIALRADMDALPIQQKNDVPYKSRVPNVMHACGHDAHTATLLGVAKILSKDEDQLYGTVKFIFQPAEEQFPGGAIQMLEEGVLEGGDAIFGNHVLSSVPLGNFTVPKGSATASSDYVRIRIIGKGGHSSAPHTSVNPIVIGAQIITQIHLLMSQKLNPVQPVVAAITVFNSGGTINVIPEEAAIEGTVRTFNQEQRENVQTILTHILNNVTVTYGATYEMEYTRGYPQLVNTEKETKVVRDLLDNINHLNVVEMHPIMASEDFAYYLQQVPGVYFYTGSAIDDPTTQFPQHHPKFNIDEQAMKNSAKGFLSIVHYYLVPDDALKKFSLY</sequence>
<dbReference type="Gene3D" id="3.40.630.10">
    <property type="entry name" value="Zn peptidases"/>
    <property type="match status" value="1"/>
</dbReference>
<reference evidence="2 3" key="1">
    <citation type="journal article" date="2017" name="Int. J. Syst. Evol. Microbiol.">
        <title>Solibacillus kalamii sp. nov., isolated from a high-efficiency particulate arrestance filter system used in the International Space Station.</title>
        <authorList>
            <person name="Checinska Sielaff A."/>
            <person name="Kumar R.M."/>
            <person name="Pal D."/>
            <person name="Mayilraj S."/>
            <person name="Venkateswaran K."/>
        </authorList>
    </citation>
    <scope>NUCLEOTIDE SEQUENCE [LARGE SCALE GENOMIC DNA]</scope>
    <source>
        <strain evidence="2 3">ISSFR-015</strain>
    </source>
</reference>
<comment type="caution">
    <text evidence="2">The sequence shown here is derived from an EMBL/GenBank/DDBJ whole genome shotgun (WGS) entry which is preliminary data.</text>
</comment>
<dbReference type="Proteomes" id="UP000196594">
    <property type="component" value="Unassembled WGS sequence"/>
</dbReference>
<name>A0ABX3ZET9_9BACL</name>
<feature type="domain" description="Peptidase M20 dimerisation" evidence="1">
    <location>
        <begin position="187"/>
        <end position="283"/>
    </location>
</feature>
<dbReference type="Pfam" id="PF07687">
    <property type="entry name" value="M20_dimer"/>
    <property type="match status" value="1"/>
</dbReference>
<dbReference type="PIRSF" id="PIRSF005962">
    <property type="entry name" value="Pept_M20D_amidohydro"/>
    <property type="match status" value="1"/>
</dbReference>
<dbReference type="PANTHER" id="PTHR11014">
    <property type="entry name" value="PEPTIDASE M20 FAMILY MEMBER"/>
    <property type="match status" value="1"/>
</dbReference>
<keyword evidence="3" id="KW-1185">Reference proteome</keyword>
<dbReference type="RefSeq" id="WP_087618132.1">
    <property type="nucleotide sequence ID" value="NZ_JAFBEY010000008.1"/>
</dbReference>
<evidence type="ECO:0000313" key="2">
    <source>
        <dbReference type="EMBL" id="OUZ38086.1"/>
    </source>
</evidence>
<dbReference type="InterPro" id="IPR002933">
    <property type="entry name" value="Peptidase_M20"/>
</dbReference>
<dbReference type="InterPro" id="IPR011650">
    <property type="entry name" value="Peptidase_M20_dimer"/>
</dbReference>
<evidence type="ECO:0000313" key="3">
    <source>
        <dbReference type="Proteomes" id="UP000196594"/>
    </source>
</evidence>
<protein>
    <submittedName>
        <fullName evidence="2">Peptidase M20</fullName>
    </submittedName>
</protein>
<accession>A0ABX3ZET9</accession>
<dbReference type="InterPro" id="IPR017439">
    <property type="entry name" value="Amidohydrolase"/>
</dbReference>
<dbReference type="SUPFAM" id="SSF53187">
    <property type="entry name" value="Zn-dependent exopeptidases"/>
    <property type="match status" value="1"/>
</dbReference>
<dbReference type="PANTHER" id="PTHR11014:SF63">
    <property type="entry name" value="METALLOPEPTIDASE, PUTATIVE (AFU_ORTHOLOGUE AFUA_6G09600)-RELATED"/>
    <property type="match status" value="1"/>
</dbReference>